<dbReference type="AlphaFoldDB" id="A0AAI9K5Z9"/>
<reference evidence="1" key="1">
    <citation type="submission" date="2020-06" db="EMBL/GenBank/DDBJ databases">
        <title>Characterization of fructooligosaccharide metabolism and fructooligosaccharide-degrading enzymes in human commensal butyrate producers.</title>
        <authorList>
            <person name="Tanno H."/>
            <person name="Fujii T."/>
            <person name="Hirano K."/>
            <person name="Maeno S."/>
            <person name="Tonozuka T."/>
            <person name="Sakamoto M."/>
            <person name="Ohkuma M."/>
            <person name="Tochio T."/>
            <person name="Endo A."/>
        </authorList>
    </citation>
    <scope>NUCLEOTIDE SEQUENCE</scope>
    <source>
        <strain evidence="1">JCM 31265</strain>
    </source>
</reference>
<evidence type="ECO:0000313" key="2">
    <source>
        <dbReference type="Proteomes" id="UP000660047"/>
    </source>
</evidence>
<organism evidence="1 2">
    <name type="scientific">Coprococcus eutactus</name>
    <dbReference type="NCBI Taxonomy" id="33043"/>
    <lineage>
        <taxon>Bacteria</taxon>
        <taxon>Bacillati</taxon>
        <taxon>Bacillota</taxon>
        <taxon>Clostridia</taxon>
        <taxon>Lachnospirales</taxon>
        <taxon>Lachnospiraceae</taxon>
        <taxon>Coprococcus</taxon>
    </lineage>
</organism>
<dbReference type="EMBL" id="BLYL01000014">
    <property type="protein sequence ID" value="GFO95144.1"/>
    <property type="molecule type" value="Genomic_DNA"/>
</dbReference>
<accession>A0AAI9K5Z9</accession>
<dbReference type="RefSeq" id="WP_172678726.1">
    <property type="nucleotide sequence ID" value="NZ_BLYL01000014.1"/>
</dbReference>
<comment type="caution">
    <text evidence="1">The sequence shown here is derived from an EMBL/GenBank/DDBJ whole genome shotgun (WGS) entry which is preliminary data.</text>
</comment>
<dbReference type="Proteomes" id="UP000660047">
    <property type="component" value="Unassembled WGS sequence"/>
</dbReference>
<proteinExistence type="predicted"/>
<protein>
    <submittedName>
        <fullName evidence="1">Uncharacterized protein</fullName>
    </submittedName>
</protein>
<name>A0AAI9K5Z9_9FIRM</name>
<gene>
    <name evidence="1" type="ORF">COEU31_21900</name>
</gene>
<sequence>METFKTFPATKADALTLLYLQNQDLSDKTIEEIVALYDNISKRAIKACNVNVKLR</sequence>
<evidence type="ECO:0000313" key="1">
    <source>
        <dbReference type="EMBL" id="GFO95144.1"/>
    </source>
</evidence>